<dbReference type="InterPro" id="IPR005262">
    <property type="entry name" value="MJ1255-like"/>
</dbReference>
<proteinExistence type="predicted"/>
<dbReference type="RefSeq" id="WP_044836918.1">
    <property type="nucleotide sequence ID" value="NZ_CP059733.1"/>
</dbReference>
<keyword evidence="2" id="KW-1185">Reference proteome</keyword>
<dbReference type="EMBL" id="CP059733">
    <property type="protein sequence ID" value="WDE04278.1"/>
    <property type="molecule type" value="Genomic_DNA"/>
</dbReference>
<reference evidence="1 2" key="2">
    <citation type="journal article" date="2022" name="Mar. Drugs">
        <title>Bioassay-Guided Fractionation Leads to the Detection of Cholic Acid Generated by the Rare Thalassomonas sp.</title>
        <authorList>
            <person name="Pheiffer F."/>
            <person name="Schneider Y.K."/>
            <person name="Hansen E.H."/>
            <person name="Andersen J.H."/>
            <person name="Isaksson J."/>
            <person name="Busche T."/>
            <person name="R C."/>
            <person name="Kalinowski J."/>
            <person name="Zyl L.V."/>
            <person name="Trindade M."/>
        </authorList>
    </citation>
    <scope>NUCLEOTIDE SEQUENCE [LARGE SCALE GENOMIC DNA]</scope>
    <source>
        <strain evidence="1 2">XOM25</strain>
    </source>
</reference>
<evidence type="ECO:0008006" key="3">
    <source>
        <dbReference type="Google" id="ProtNLM"/>
    </source>
</evidence>
<dbReference type="Gene3D" id="3.40.50.2000">
    <property type="entry name" value="Glycogen Phosphorylase B"/>
    <property type="match status" value="1"/>
</dbReference>
<dbReference type="Proteomes" id="UP000032352">
    <property type="component" value="Chromosome"/>
</dbReference>
<evidence type="ECO:0000313" key="2">
    <source>
        <dbReference type="Proteomes" id="UP000032352"/>
    </source>
</evidence>
<dbReference type="KEGG" id="tvd:SG34_023510"/>
<reference evidence="1 2" key="1">
    <citation type="journal article" date="2015" name="Genome Announc.">
        <title>Draft Genome Sequences of Marine Isolates of Thalassomonas viridans and Thalassomonas actiniarum.</title>
        <authorList>
            <person name="Olonade I."/>
            <person name="van Zyl L.J."/>
            <person name="Trindade M."/>
        </authorList>
    </citation>
    <scope>NUCLEOTIDE SEQUENCE [LARGE SCALE GENOMIC DNA]</scope>
    <source>
        <strain evidence="1 2">XOM25</strain>
    </source>
</reference>
<evidence type="ECO:0000313" key="1">
    <source>
        <dbReference type="EMBL" id="WDE04278.1"/>
    </source>
</evidence>
<dbReference type="AlphaFoldDB" id="A0AAE9Z0G3"/>
<protein>
    <recommendedName>
        <fullName evidence="3">Glycosyltransferase</fullName>
    </recommendedName>
</protein>
<sequence>MKVLYGIQATGNGHISRCRIMAKYLKQQNIDVTYLVSGRAKEDLFDMEIFGDFQHRQGLTFVTNRGRVNYAATAVNNNIFRFIRDIFALDLEPYDVIITDFEPVTAWAGKLRNKTVIGIGHQYAFGDNTPVAGANPIAKMVMKYFAPANISAGLHWYPFDDTIFPPIIDTSLTPKPQDGSILVYLPFEDQQEVTRLLTRLSGQEFILYSPELEDKTVANVKQRKTCYTGFKRDLTKARGVICNSGFELISECLHLGLPILTKPIQGQMEQLSNAKSLEQLAYARVMEALDEDVIASWLQQLKPCRPRHLPDVAKALTGWIASGDWRSPRHLVEQIWPAAD</sequence>
<dbReference type="Pfam" id="PF13528">
    <property type="entry name" value="Glyco_trans_1_3"/>
    <property type="match status" value="1"/>
</dbReference>
<name>A0AAE9Z0G3_9GAMM</name>
<dbReference type="NCBIfam" id="TIGR00661">
    <property type="entry name" value="MJ1255"/>
    <property type="match status" value="1"/>
</dbReference>
<organism evidence="1 2">
    <name type="scientific">Thalassomonas viridans</name>
    <dbReference type="NCBI Taxonomy" id="137584"/>
    <lineage>
        <taxon>Bacteria</taxon>
        <taxon>Pseudomonadati</taxon>
        <taxon>Pseudomonadota</taxon>
        <taxon>Gammaproteobacteria</taxon>
        <taxon>Alteromonadales</taxon>
        <taxon>Colwelliaceae</taxon>
        <taxon>Thalassomonas</taxon>
    </lineage>
</organism>
<accession>A0AAE9Z0G3</accession>
<gene>
    <name evidence="1" type="ORF">SG34_023510</name>
</gene>
<dbReference type="SUPFAM" id="SSF53756">
    <property type="entry name" value="UDP-Glycosyltransferase/glycogen phosphorylase"/>
    <property type="match status" value="1"/>
</dbReference>